<protein>
    <recommendedName>
        <fullName evidence="1">RNA polymerase sigma-70 region 4 domain-containing protein</fullName>
    </recommendedName>
</protein>
<reference evidence="2 3" key="1">
    <citation type="journal article" date="2018" name="Front. Microbiol.">
        <title>Description and Comparative Genomics of Macrococcus caseolyticus subsp. hominis subsp. nov., Macrococcus goetzii sp. nov., Macrococcus epidermidis sp. nov., and Macrococcus bohemicus sp. nov., Novel Macrococci From Human Clinical Material With Virulence Potential and Suspected Uptake of Foreign DNA by Natural Transformation.</title>
        <authorList>
            <person name="Maslanova I."/>
            <person name="Wertheimer Z."/>
            <person name="Sedlacek I."/>
            <person name="Svec P."/>
            <person name="Indrakova A."/>
            <person name="Kovarovic V."/>
            <person name="Schumann P."/>
            <person name="Sproer C."/>
            <person name="Kralova S."/>
            <person name="Sedo O."/>
            <person name="Kristofova L."/>
            <person name="Vrbovska V."/>
            <person name="Fuzik T."/>
            <person name="Petras P."/>
            <person name="Zdrahal Z."/>
            <person name="Ruzickova V."/>
            <person name="Doskar J."/>
            <person name="Pantucek R."/>
        </authorList>
    </citation>
    <scope>NUCLEOTIDE SEQUENCE [LARGE SCALE GENOMIC DNA]</scope>
    <source>
        <strain evidence="2 3">01/688</strain>
    </source>
</reference>
<dbReference type="SUPFAM" id="SSF88659">
    <property type="entry name" value="Sigma3 and sigma4 domains of RNA polymerase sigma factors"/>
    <property type="match status" value="1"/>
</dbReference>
<dbReference type="Gene3D" id="1.10.10.10">
    <property type="entry name" value="Winged helix-like DNA-binding domain superfamily/Winged helix DNA-binding domain"/>
    <property type="match status" value="1"/>
</dbReference>
<feature type="domain" description="RNA polymerase sigma-70 region 4" evidence="1">
    <location>
        <begin position="43"/>
        <end position="78"/>
    </location>
</feature>
<evidence type="ECO:0000313" key="2">
    <source>
        <dbReference type="EMBL" id="RAK44315.1"/>
    </source>
</evidence>
<proteinExistence type="predicted"/>
<dbReference type="InterPro" id="IPR036388">
    <property type="entry name" value="WH-like_DNA-bd_sf"/>
</dbReference>
<dbReference type="InterPro" id="IPR013324">
    <property type="entry name" value="RNA_pol_sigma_r3/r4-like"/>
</dbReference>
<dbReference type="InterPro" id="IPR007630">
    <property type="entry name" value="RNA_pol_sigma70_r4"/>
</dbReference>
<evidence type="ECO:0000313" key="3">
    <source>
        <dbReference type="Proteomes" id="UP000249808"/>
    </source>
</evidence>
<dbReference type="GO" id="GO:0006352">
    <property type="term" value="P:DNA-templated transcription initiation"/>
    <property type="evidence" value="ECO:0007669"/>
    <property type="project" value="InterPro"/>
</dbReference>
<organism evidence="2 3">
    <name type="scientific">Macrococcus epidermidis</name>
    <dbReference type="NCBI Taxonomy" id="1902580"/>
    <lineage>
        <taxon>Bacteria</taxon>
        <taxon>Bacillati</taxon>
        <taxon>Bacillota</taxon>
        <taxon>Bacilli</taxon>
        <taxon>Bacillales</taxon>
        <taxon>Staphylococcaceae</taxon>
        <taxon>Macrococcus</taxon>
    </lineage>
</organism>
<accession>A0A327ZQ61</accession>
<name>A0A327ZQ61_9STAP</name>
<dbReference type="AlphaFoldDB" id="A0A327ZQ61"/>
<gene>
    <name evidence="2" type="ORF">BHU61_09125</name>
</gene>
<sequence>MIFFNINLDVGTDLLENNVDDLIAFHEIKERAYNLCSDKENYIIMLRAHGMSYSQIGKKIGYSHERIRQLYENALNKICG</sequence>
<dbReference type="Pfam" id="PF04545">
    <property type="entry name" value="Sigma70_r4"/>
    <property type="match status" value="1"/>
</dbReference>
<comment type="caution">
    <text evidence="2">The sequence shown here is derived from an EMBL/GenBank/DDBJ whole genome shotgun (WGS) entry which is preliminary data.</text>
</comment>
<dbReference type="Proteomes" id="UP000249808">
    <property type="component" value="Unassembled WGS sequence"/>
</dbReference>
<dbReference type="GO" id="GO:0003700">
    <property type="term" value="F:DNA-binding transcription factor activity"/>
    <property type="evidence" value="ECO:0007669"/>
    <property type="project" value="InterPro"/>
</dbReference>
<evidence type="ECO:0000259" key="1">
    <source>
        <dbReference type="Pfam" id="PF04545"/>
    </source>
</evidence>
<dbReference type="EMBL" id="PZJH01000004">
    <property type="protein sequence ID" value="RAK44315.1"/>
    <property type="molecule type" value="Genomic_DNA"/>
</dbReference>
<keyword evidence="3" id="KW-1185">Reference proteome</keyword>